<name>A0A4D4LE89_STRVO</name>
<evidence type="ECO:0000313" key="1">
    <source>
        <dbReference type="EMBL" id="GDY57546.1"/>
    </source>
</evidence>
<protein>
    <submittedName>
        <fullName evidence="1">Uncharacterized protein</fullName>
    </submittedName>
</protein>
<gene>
    <name evidence="1" type="ORF">SVIO_081690</name>
</gene>
<dbReference type="Proteomes" id="UP000301309">
    <property type="component" value="Unassembled WGS sequence"/>
</dbReference>
<evidence type="ECO:0000313" key="2">
    <source>
        <dbReference type="Proteomes" id="UP000301309"/>
    </source>
</evidence>
<dbReference type="AlphaFoldDB" id="A0A4D4LE89"/>
<organism evidence="1 2">
    <name type="scientific">Streptomyces violaceusniger</name>
    <dbReference type="NCBI Taxonomy" id="68280"/>
    <lineage>
        <taxon>Bacteria</taxon>
        <taxon>Bacillati</taxon>
        <taxon>Actinomycetota</taxon>
        <taxon>Actinomycetes</taxon>
        <taxon>Kitasatosporales</taxon>
        <taxon>Streptomycetaceae</taxon>
        <taxon>Streptomyces</taxon>
        <taxon>Streptomyces violaceusniger group</taxon>
    </lineage>
</organism>
<reference evidence="1 2" key="1">
    <citation type="journal article" date="2020" name="Int. J. Syst. Evol. Microbiol.">
        <title>Reclassification of Streptomyces castelarensis and Streptomyces sporoclivatus as later heterotypic synonyms of Streptomyces antimycoticus.</title>
        <authorList>
            <person name="Komaki H."/>
            <person name="Tamura T."/>
        </authorList>
    </citation>
    <scope>NUCLEOTIDE SEQUENCE [LARGE SCALE GENOMIC DNA]</scope>
    <source>
        <strain evidence="1 2">NBRC 13459</strain>
    </source>
</reference>
<comment type="caution">
    <text evidence="1">The sequence shown here is derived from an EMBL/GenBank/DDBJ whole genome shotgun (WGS) entry which is preliminary data.</text>
</comment>
<dbReference type="EMBL" id="BJHW01000001">
    <property type="protein sequence ID" value="GDY57546.1"/>
    <property type="molecule type" value="Genomic_DNA"/>
</dbReference>
<sequence>MRTPRAVPAVHQRVQGRVGQAQADVPIPAGAQVLDGVIGGVLGGLAVQVLREAVRDDRVEQALFVAEEPVDGRRLHPGGGAHRPGRDRVGAAVGQQARGGRDDAVAVAVAVAVTVSVGLAARVLACVRCDDALPLHASNDNRILLATFRFR</sequence>
<proteinExistence type="predicted"/>
<keyword evidence="2" id="KW-1185">Reference proteome</keyword>
<accession>A0A4D4LE89</accession>